<dbReference type="PANTHER" id="PTHR31468:SF2">
    <property type="entry name" value="1,3-BETA-GLUCANOSYLTRANSFERASE GAS1"/>
    <property type="match status" value="1"/>
</dbReference>
<dbReference type="InterPro" id="IPR012946">
    <property type="entry name" value="X8"/>
</dbReference>
<feature type="chain" id="PRO_5042667621" description="1,3-beta-glucanosyltransferase" evidence="9">
    <location>
        <begin position="21"/>
        <end position="527"/>
    </location>
</feature>
<keyword evidence="6" id="KW-1015">Disulfide bond</keyword>
<dbReference type="GO" id="GO:0071970">
    <property type="term" value="P:fungal-type cell wall (1-&gt;3)-beta-D-glucan biosynthetic process"/>
    <property type="evidence" value="ECO:0007669"/>
    <property type="project" value="TreeGrafter"/>
</dbReference>
<organism evidence="12 13">
    <name type="scientific">Parathielavia appendiculata</name>
    <dbReference type="NCBI Taxonomy" id="2587402"/>
    <lineage>
        <taxon>Eukaryota</taxon>
        <taxon>Fungi</taxon>
        <taxon>Dikarya</taxon>
        <taxon>Ascomycota</taxon>
        <taxon>Pezizomycotina</taxon>
        <taxon>Sordariomycetes</taxon>
        <taxon>Sordariomycetidae</taxon>
        <taxon>Sordariales</taxon>
        <taxon>Chaetomiaceae</taxon>
        <taxon>Parathielavia</taxon>
    </lineage>
</organism>
<proteinExistence type="inferred from homology"/>
<evidence type="ECO:0000256" key="9">
    <source>
        <dbReference type="RuleBase" id="RU361209"/>
    </source>
</evidence>
<keyword evidence="4 9" id="KW-0732">Signal</keyword>
<evidence type="ECO:0000256" key="7">
    <source>
        <dbReference type="ARBA" id="ARBA00023180"/>
    </source>
</evidence>
<accession>A0AAN6YZD0</accession>
<evidence type="ECO:0000313" key="12">
    <source>
        <dbReference type="EMBL" id="KAK4119183.1"/>
    </source>
</evidence>
<evidence type="ECO:0000256" key="10">
    <source>
        <dbReference type="SAM" id="Phobius"/>
    </source>
</evidence>
<comment type="similarity">
    <text evidence="2 9">Belongs to the glycosyl hydrolase 72 family.</text>
</comment>
<evidence type="ECO:0000256" key="8">
    <source>
        <dbReference type="ARBA" id="ARBA00023288"/>
    </source>
</evidence>
<keyword evidence="7" id="KW-0325">Glycoprotein</keyword>
<evidence type="ECO:0000313" key="13">
    <source>
        <dbReference type="Proteomes" id="UP001302602"/>
    </source>
</evidence>
<dbReference type="PANTHER" id="PTHR31468">
    <property type="entry name" value="1,3-BETA-GLUCANOSYLTRANSFERASE GAS1"/>
    <property type="match status" value="1"/>
</dbReference>
<dbReference type="GO" id="GO:0005886">
    <property type="term" value="C:plasma membrane"/>
    <property type="evidence" value="ECO:0007669"/>
    <property type="project" value="UniProtKB-SubCell"/>
</dbReference>
<dbReference type="SMART" id="SM00768">
    <property type="entry name" value="X8"/>
    <property type="match status" value="1"/>
</dbReference>
<gene>
    <name evidence="12" type="ORF">N657DRAFT_650456</name>
</gene>
<dbReference type="GO" id="GO:0042124">
    <property type="term" value="F:1,3-beta-glucanosyltransferase activity"/>
    <property type="evidence" value="ECO:0007669"/>
    <property type="project" value="TreeGrafter"/>
</dbReference>
<reference evidence="12" key="1">
    <citation type="journal article" date="2023" name="Mol. Phylogenet. Evol.">
        <title>Genome-scale phylogeny and comparative genomics of the fungal order Sordariales.</title>
        <authorList>
            <person name="Hensen N."/>
            <person name="Bonometti L."/>
            <person name="Westerberg I."/>
            <person name="Brannstrom I.O."/>
            <person name="Guillou S."/>
            <person name="Cros-Aarteil S."/>
            <person name="Calhoun S."/>
            <person name="Haridas S."/>
            <person name="Kuo A."/>
            <person name="Mondo S."/>
            <person name="Pangilinan J."/>
            <person name="Riley R."/>
            <person name="LaButti K."/>
            <person name="Andreopoulos B."/>
            <person name="Lipzen A."/>
            <person name="Chen C."/>
            <person name="Yan M."/>
            <person name="Daum C."/>
            <person name="Ng V."/>
            <person name="Clum A."/>
            <person name="Steindorff A."/>
            <person name="Ohm R.A."/>
            <person name="Martin F."/>
            <person name="Silar P."/>
            <person name="Natvig D.O."/>
            <person name="Lalanne C."/>
            <person name="Gautier V."/>
            <person name="Ament-Velasquez S.L."/>
            <person name="Kruys A."/>
            <person name="Hutchinson M.I."/>
            <person name="Powell A.J."/>
            <person name="Barry K."/>
            <person name="Miller A.N."/>
            <person name="Grigoriev I.V."/>
            <person name="Debuchy R."/>
            <person name="Gladieux P."/>
            <person name="Hiltunen Thoren M."/>
            <person name="Johannesson H."/>
        </authorList>
    </citation>
    <scope>NUCLEOTIDE SEQUENCE</scope>
    <source>
        <strain evidence="12">CBS 731.68</strain>
    </source>
</reference>
<dbReference type="EMBL" id="MU853252">
    <property type="protein sequence ID" value="KAK4119183.1"/>
    <property type="molecule type" value="Genomic_DNA"/>
</dbReference>
<dbReference type="Gene3D" id="1.20.58.1040">
    <property type="match status" value="1"/>
</dbReference>
<protein>
    <recommendedName>
        <fullName evidence="9">1,3-beta-glucanosyltransferase</fullName>
        <ecNumber evidence="9">2.4.1.-</ecNumber>
    </recommendedName>
</protein>
<evidence type="ECO:0000256" key="2">
    <source>
        <dbReference type="ARBA" id="ARBA00007528"/>
    </source>
</evidence>
<keyword evidence="3 9" id="KW-0336">GPI-anchor</keyword>
<dbReference type="Proteomes" id="UP001302602">
    <property type="component" value="Unassembled WGS sequence"/>
</dbReference>
<keyword evidence="9" id="KW-0808">Transferase</keyword>
<keyword evidence="8 9" id="KW-0449">Lipoprotein</keyword>
<keyword evidence="5 9" id="KW-0472">Membrane</keyword>
<reference evidence="12" key="2">
    <citation type="submission" date="2023-05" db="EMBL/GenBank/DDBJ databases">
        <authorList>
            <consortium name="Lawrence Berkeley National Laboratory"/>
            <person name="Steindorff A."/>
            <person name="Hensen N."/>
            <person name="Bonometti L."/>
            <person name="Westerberg I."/>
            <person name="Brannstrom I.O."/>
            <person name="Guillou S."/>
            <person name="Cros-Aarteil S."/>
            <person name="Calhoun S."/>
            <person name="Haridas S."/>
            <person name="Kuo A."/>
            <person name="Mondo S."/>
            <person name="Pangilinan J."/>
            <person name="Riley R."/>
            <person name="Labutti K."/>
            <person name="Andreopoulos B."/>
            <person name="Lipzen A."/>
            <person name="Chen C."/>
            <person name="Yanf M."/>
            <person name="Daum C."/>
            <person name="Ng V."/>
            <person name="Clum A."/>
            <person name="Ohm R."/>
            <person name="Martin F."/>
            <person name="Silar P."/>
            <person name="Natvig D."/>
            <person name="Lalanne C."/>
            <person name="Gautier V."/>
            <person name="Ament-Velasquez S.L."/>
            <person name="Kruys A."/>
            <person name="Hutchinson M.I."/>
            <person name="Powell A.J."/>
            <person name="Barry K."/>
            <person name="Miller A.N."/>
            <person name="Grigoriev I.V."/>
            <person name="Debuchy R."/>
            <person name="Gladieux P."/>
            <person name="Thoren M.H."/>
            <person name="Johannesson H."/>
        </authorList>
    </citation>
    <scope>NUCLEOTIDE SEQUENCE</scope>
    <source>
        <strain evidence="12">CBS 731.68</strain>
    </source>
</reference>
<dbReference type="InterPro" id="IPR017853">
    <property type="entry name" value="GH"/>
</dbReference>
<dbReference type="SUPFAM" id="SSF51445">
    <property type="entry name" value="(Trans)glycosidases"/>
    <property type="match status" value="1"/>
</dbReference>
<dbReference type="InterPro" id="IPR004886">
    <property type="entry name" value="Glucanosyltransferase"/>
</dbReference>
<feature type="transmembrane region" description="Helical" evidence="10">
    <location>
        <begin position="501"/>
        <end position="526"/>
    </location>
</feature>
<dbReference type="Pfam" id="PF07983">
    <property type="entry name" value="X8"/>
    <property type="match status" value="1"/>
</dbReference>
<evidence type="ECO:0000256" key="6">
    <source>
        <dbReference type="ARBA" id="ARBA00023157"/>
    </source>
</evidence>
<evidence type="ECO:0000256" key="5">
    <source>
        <dbReference type="ARBA" id="ARBA00023136"/>
    </source>
</evidence>
<evidence type="ECO:0000256" key="4">
    <source>
        <dbReference type="ARBA" id="ARBA00022729"/>
    </source>
</evidence>
<keyword evidence="10" id="KW-1133">Transmembrane helix</keyword>
<evidence type="ECO:0000256" key="1">
    <source>
        <dbReference type="ARBA" id="ARBA00004609"/>
    </source>
</evidence>
<sequence>MRASTASLISASLLLGQASAALPPIIMKGSKFFYENGTQFFMKGIAYQQDSAARGATTNSTKYADPLANVEACKRDIPLMQALKTNTIRTYAIDPTANHDECMALLDAAGIYVISDLSEPALSINRDDPKWDVDLYKRYTGVVDNLSKYSNVIGFFAGNEVTNNNTNTPASAYVKAAVRDTKAYIKNNVKRWMGVGYAANDDADIRVQIAHYFNCGDEEDAIDYWGYNIYSWCGESSMSKSGYDTQVEFFRNYSVPVFFAEYGCNLPNGADGRIWQETEALYSKEMTDVISGGIVYMYFQETNDYGLVSVSGDSASTMANYDALKTVMSSVAPSATSMDAYTPTNSPAACPDLSKSWQVKGESLPPTPNSSLCECMFASLSCVPASSTSPKDYGDIFNYVCSETPDACAGISGNTTSGVYGAFSMCNATQQLGYVLDQYYKSQNNAAGACDFEGKATIQQGAADSTCSAALSSASAGATSTSGADSQTSSNAAVARGPVKALFGLADAAVGLYVLMAMGVGAGMVLL</sequence>
<dbReference type="FunFam" id="3.20.20.80:FF:000038">
    <property type="entry name" value="1,3-beta-glucanosyltransferase"/>
    <property type="match status" value="1"/>
</dbReference>
<dbReference type="Gene3D" id="3.20.20.80">
    <property type="entry name" value="Glycosidases"/>
    <property type="match status" value="1"/>
</dbReference>
<dbReference type="GO" id="GO:0098552">
    <property type="term" value="C:side of membrane"/>
    <property type="evidence" value="ECO:0007669"/>
    <property type="project" value="UniProtKB-KW"/>
</dbReference>
<comment type="subcellular location">
    <subcellularLocation>
        <location evidence="1 9">Cell membrane</location>
        <topology evidence="1 9">Lipid-anchor</topology>
        <topology evidence="1 9">GPI-anchor</topology>
    </subcellularLocation>
</comment>
<name>A0AAN6YZD0_9PEZI</name>
<keyword evidence="13" id="KW-1185">Reference proteome</keyword>
<comment type="function">
    <text evidence="9">Splits internally a 1,3-beta-glucan molecule and transfers the newly generated reducing end (the donor) to the non-reducing end of another 1,3-beta-glucan molecule (the acceptor) forming a 1,3-beta linkage, resulting in the elongation of 1,3-beta-glucan chains in the cell wall.</text>
</comment>
<feature type="signal peptide" evidence="9">
    <location>
        <begin position="1"/>
        <end position="20"/>
    </location>
</feature>
<dbReference type="RefSeq" id="XP_062642956.1">
    <property type="nucleotide sequence ID" value="XM_062793944.1"/>
</dbReference>
<evidence type="ECO:0000256" key="3">
    <source>
        <dbReference type="ARBA" id="ARBA00022622"/>
    </source>
</evidence>
<dbReference type="GO" id="GO:0031505">
    <property type="term" value="P:fungal-type cell wall organization"/>
    <property type="evidence" value="ECO:0007669"/>
    <property type="project" value="TreeGrafter"/>
</dbReference>
<feature type="domain" description="X8" evidence="11">
    <location>
        <begin position="380"/>
        <end position="469"/>
    </location>
</feature>
<dbReference type="AlphaFoldDB" id="A0AAN6YZD0"/>
<evidence type="ECO:0000259" key="11">
    <source>
        <dbReference type="SMART" id="SM00768"/>
    </source>
</evidence>
<dbReference type="Pfam" id="PF03198">
    <property type="entry name" value="Glyco_hydro_72"/>
    <property type="match status" value="1"/>
</dbReference>
<keyword evidence="10" id="KW-0812">Transmembrane</keyword>
<comment type="caution">
    <text evidence="12">The sequence shown here is derived from an EMBL/GenBank/DDBJ whole genome shotgun (WGS) entry which is preliminary data.</text>
</comment>
<dbReference type="EC" id="2.4.1.-" evidence="9"/>
<dbReference type="GeneID" id="87830713"/>